<gene>
    <name evidence="2" type="ORF">TSTA_002330</name>
</gene>
<dbReference type="HOGENOM" id="CLU_785680_0_0_1"/>
<dbReference type="STRING" id="441959.B8MT70"/>
<dbReference type="GeneID" id="8102844"/>
<reference evidence="3" key="1">
    <citation type="journal article" date="2015" name="Genome Announc.">
        <title>Genome sequence of the AIDS-associated pathogen Penicillium marneffei (ATCC18224) and its near taxonomic relative Talaromyces stipitatus (ATCC10500).</title>
        <authorList>
            <person name="Nierman W.C."/>
            <person name="Fedorova-Abrams N.D."/>
            <person name="Andrianopoulos A."/>
        </authorList>
    </citation>
    <scope>NUCLEOTIDE SEQUENCE [LARGE SCALE GENOMIC DNA]</scope>
    <source>
        <strain evidence="3">ATCC 10500 / CBS 375.48 / QM 6759 / NRRL 1006</strain>
    </source>
</reference>
<name>B8MT70_TALSN</name>
<dbReference type="Proteomes" id="UP000001745">
    <property type="component" value="Unassembled WGS sequence"/>
</dbReference>
<dbReference type="PhylomeDB" id="B8MT70"/>
<dbReference type="eggNOG" id="ENOG502S6KB">
    <property type="taxonomic scope" value="Eukaryota"/>
</dbReference>
<evidence type="ECO:0000313" key="3">
    <source>
        <dbReference type="Proteomes" id="UP000001745"/>
    </source>
</evidence>
<dbReference type="RefSeq" id="XP_002487821.1">
    <property type="nucleotide sequence ID" value="XM_002487776.1"/>
</dbReference>
<dbReference type="InParanoid" id="B8MT70"/>
<proteinExistence type="predicted"/>
<dbReference type="InterPro" id="IPR023213">
    <property type="entry name" value="CAT-like_dom_sf"/>
</dbReference>
<dbReference type="VEuPathDB" id="FungiDB:TSTA_002330"/>
<dbReference type="Gene3D" id="3.30.559.10">
    <property type="entry name" value="Chloramphenicol acetyltransferase-like domain"/>
    <property type="match status" value="2"/>
</dbReference>
<sequence length="353" mass="39843">MRPQMIPLHYFDNTHLLRRSMVMCLTLKFDDDLDADMLRDSLIRLIKNDRWRKIGGHLHRGNRPFLHVFLVSEISKGESVVEFSKVHIDMSTRGHPLASNLHQSTCYPSAQSGVEQYRYLSGPAHRPTSFGDYLNRNLPQISLHVVRFTDGTLVSLTWPHTMSDVSGWAEIFRAWSAVLAGKRRQVPNLAGFDADFLEYFGTSSGVPRLLIEPAGRQRAYIQNATFPYVAQMPPKDIAGKWFGQTATAIRKAYKILGDSEQLMTTANLLQTPNVRSRFPVLGDRAGHHIFFVNWASARLQSAIDFRAAVTHPTNTTEAKAKSGTMDHNMRNKKGVGKPSYFHSDILNKSDLHG</sequence>
<protein>
    <recommendedName>
        <fullName evidence="4">LysR family regulatory protein</fullName>
    </recommendedName>
</protein>
<evidence type="ECO:0008006" key="4">
    <source>
        <dbReference type="Google" id="ProtNLM"/>
    </source>
</evidence>
<evidence type="ECO:0000313" key="2">
    <source>
        <dbReference type="EMBL" id="EED12167.1"/>
    </source>
</evidence>
<organism evidence="2 3">
    <name type="scientific">Talaromyces stipitatus (strain ATCC 10500 / CBS 375.48 / QM 6759 / NRRL 1006)</name>
    <name type="common">Penicillium stipitatum</name>
    <dbReference type="NCBI Taxonomy" id="441959"/>
    <lineage>
        <taxon>Eukaryota</taxon>
        <taxon>Fungi</taxon>
        <taxon>Dikarya</taxon>
        <taxon>Ascomycota</taxon>
        <taxon>Pezizomycotina</taxon>
        <taxon>Eurotiomycetes</taxon>
        <taxon>Eurotiomycetidae</taxon>
        <taxon>Eurotiales</taxon>
        <taxon>Trichocomaceae</taxon>
        <taxon>Talaromyces</taxon>
        <taxon>Talaromyces sect. Talaromyces</taxon>
    </lineage>
</organism>
<feature type="region of interest" description="Disordered" evidence="1">
    <location>
        <begin position="314"/>
        <end position="339"/>
    </location>
</feature>
<dbReference type="AlphaFoldDB" id="B8MT70"/>
<dbReference type="OrthoDB" id="21502at2759"/>
<accession>B8MT70</accession>
<dbReference type="EMBL" id="EQ962660">
    <property type="protein sequence ID" value="EED12167.1"/>
    <property type="molecule type" value="Genomic_DNA"/>
</dbReference>
<evidence type="ECO:0000256" key="1">
    <source>
        <dbReference type="SAM" id="MobiDB-lite"/>
    </source>
</evidence>
<keyword evidence="3" id="KW-1185">Reference proteome</keyword>